<evidence type="ECO:0000256" key="10">
    <source>
        <dbReference type="ARBA" id="ARBA00023315"/>
    </source>
</evidence>
<dbReference type="PANTHER" id="PTHR12317:SF36">
    <property type="entry name" value="2-ACYLGLYCEROL O-ACYLTRANSFERASE 3"/>
    <property type="match status" value="1"/>
</dbReference>
<evidence type="ECO:0000256" key="4">
    <source>
        <dbReference type="ARBA" id="ARBA00022679"/>
    </source>
</evidence>
<evidence type="ECO:0000313" key="12">
    <source>
        <dbReference type="Proteomes" id="UP001369086"/>
    </source>
</evidence>
<keyword evidence="12" id="KW-1185">Reference proteome</keyword>
<organism evidence="11 12">
    <name type="scientific">Huso huso</name>
    <name type="common">Beluga</name>
    <name type="synonym">Acipenser huso</name>
    <dbReference type="NCBI Taxonomy" id="61971"/>
    <lineage>
        <taxon>Eukaryota</taxon>
        <taxon>Metazoa</taxon>
        <taxon>Chordata</taxon>
        <taxon>Craniata</taxon>
        <taxon>Vertebrata</taxon>
        <taxon>Euteleostomi</taxon>
        <taxon>Actinopterygii</taxon>
        <taxon>Chondrostei</taxon>
        <taxon>Acipenseriformes</taxon>
        <taxon>Acipenseridae</taxon>
        <taxon>Huso</taxon>
    </lineage>
</organism>
<evidence type="ECO:0000256" key="7">
    <source>
        <dbReference type="ARBA" id="ARBA00022989"/>
    </source>
</evidence>
<keyword evidence="7" id="KW-1133">Transmembrane helix</keyword>
<dbReference type="Proteomes" id="UP001369086">
    <property type="component" value="Unassembled WGS sequence"/>
</dbReference>
<comment type="similarity">
    <text evidence="2">Belongs to the diacylglycerol acyltransferase family.</text>
</comment>
<dbReference type="PANTHER" id="PTHR12317">
    <property type="entry name" value="DIACYLGLYCEROL O-ACYLTRANSFERASE"/>
    <property type="match status" value="1"/>
</dbReference>
<gene>
    <name evidence="11" type="ORF">HHUSO_G36980</name>
</gene>
<name>A0ABR0Y0K0_HUSHU</name>
<keyword evidence="9" id="KW-0472">Membrane</keyword>
<comment type="caution">
    <text evidence="11">The sequence shown here is derived from an EMBL/GenBank/DDBJ whole genome shotgun (WGS) entry which is preliminary data.</text>
</comment>
<keyword evidence="4" id="KW-0808">Transferase</keyword>
<keyword evidence="8" id="KW-0443">Lipid metabolism</keyword>
<evidence type="ECO:0000256" key="2">
    <source>
        <dbReference type="ARBA" id="ARBA00005420"/>
    </source>
</evidence>
<protein>
    <submittedName>
        <fullName evidence="11">Diacylglycerol O-acyltransferase 2-like</fullName>
    </submittedName>
</protein>
<evidence type="ECO:0000313" key="11">
    <source>
        <dbReference type="EMBL" id="KAK6459811.1"/>
    </source>
</evidence>
<keyword evidence="10" id="KW-0012">Acyltransferase</keyword>
<evidence type="ECO:0000256" key="5">
    <source>
        <dbReference type="ARBA" id="ARBA00022692"/>
    </source>
</evidence>
<comment type="subcellular location">
    <subcellularLocation>
        <location evidence="1">Endoplasmic reticulum membrane</location>
        <topology evidence="1">Multi-pass membrane protein</topology>
    </subcellularLocation>
</comment>
<evidence type="ECO:0000256" key="6">
    <source>
        <dbReference type="ARBA" id="ARBA00022824"/>
    </source>
</evidence>
<dbReference type="InterPro" id="IPR007130">
    <property type="entry name" value="DAGAT"/>
</dbReference>
<dbReference type="CDD" id="cd07987">
    <property type="entry name" value="LPLAT_MGAT-like"/>
    <property type="match status" value="1"/>
</dbReference>
<keyword evidence="6" id="KW-0256">Endoplasmic reticulum</keyword>
<evidence type="ECO:0000256" key="8">
    <source>
        <dbReference type="ARBA" id="ARBA00023098"/>
    </source>
</evidence>
<dbReference type="Pfam" id="PF03982">
    <property type="entry name" value="DAGAT"/>
    <property type="match status" value="1"/>
</dbReference>
<reference evidence="11 12" key="1">
    <citation type="submission" date="2021-05" db="EMBL/GenBank/DDBJ databases">
        <authorList>
            <person name="Zahm M."/>
            <person name="Klopp C."/>
            <person name="Cabau C."/>
            <person name="Kuhl H."/>
            <person name="Suciu R."/>
            <person name="Ciorpac M."/>
            <person name="Holostenco D."/>
            <person name="Gessner J."/>
            <person name="Wuertz S."/>
            <person name="Hohne C."/>
            <person name="Stock M."/>
            <person name="Gislard M."/>
            <person name="Lluch J."/>
            <person name="Milhes M."/>
            <person name="Lampietro C."/>
            <person name="Lopez Roques C."/>
            <person name="Donnadieu C."/>
            <person name="Du K."/>
            <person name="Schartl M."/>
            <person name="Guiguen Y."/>
        </authorList>
    </citation>
    <scope>NUCLEOTIDE SEQUENCE [LARGE SCALE GENOMIC DNA]</scope>
    <source>
        <strain evidence="11">Hh-F2</strain>
        <tissue evidence="11">Blood</tissue>
    </source>
</reference>
<sequence length="553" mass="59955">MCALCLPSLSPLSPRSLSSLPLSLGSLSPLSHLSPSPLSPLFLSPLSPLSLASLSSLSPLSLSLSPLSLLSLSPLSLPTLSSFSLLSLPALCPLSPYLLALSHLSPSPLSPLSPSPLSPPLSIPSLPPLVSLSLPSLSPLSPFSLPSFSPLSLPYLSPLSPLSLPSLSPLPAPSLSPLSPSLSPLSLPLPSLSPLSLLFLSPLSPLSLPPPSLSPLCRSAVTVKTKPWTQELIEKLSVLQWVLTFLSMGISCSILMVSLLFTRLWILSVLYFTWLVLDWDSPEKGSRPSKWMRGWRMWKHFSNYYPIKLVKTAELSPQKNYVFGCHPHGIMSAGAFSNFSTEGTGFSSVFPGIRPHLATLAGMFKMPIYREYMMCAGMCPVSKPSLKYHLSQNGSGNAVVIVIGGAAESLNCTPGHNSLVCLTQFVSITLEQPKRWADLVPVFSFGENDIFHQVIFEEGSWKRSLQIAFHKYVGFAPCLFKGTGLLFKSWGLLPFPKPITTVVGKPIAVPEMAIPTERIVDHYHRLYMQAVLDLFDQHKVACGLSQEHQLEIL</sequence>
<accession>A0ABR0Y0K0</accession>
<dbReference type="EMBL" id="JAHFZB010000764">
    <property type="protein sequence ID" value="KAK6459811.1"/>
    <property type="molecule type" value="Genomic_DNA"/>
</dbReference>
<evidence type="ECO:0000256" key="3">
    <source>
        <dbReference type="ARBA" id="ARBA00022516"/>
    </source>
</evidence>
<keyword evidence="3" id="KW-0444">Lipid biosynthesis</keyword>
<evidence type="ECO:0000256" key="1">
    <source>
        <dbReference type="ARBA" id="ARBA00004477"/>
    </source>
</evidence>
<keyword evidence="5" id="KW-0812">Transmembrane</keyword>
<evidence type="ECO:0000256" key="9">
    <source>
        <dbReference type="ARBA" id="ARBA00023136"/>
    </source>
</evidence>
<proteinExistence type="inferred from homology"/>